<proteinExistence type="inferred from homology"/>
<evidence type="ECO:0000259" key="7">
    <source>
        <dbReference type="Pfam" id="PF08281"/>
    </source>
</evidence>
<dbReference type="InterPro" id="IPR013249">
    <property type="entry name" value="RNA_pol_sigma70_r4_t2"/>
</dbReference>
<evidence type="ECO:0000256" key="3">
    <source>
        <dbReference type="ARBA" id="ARBA00023082"/>
    </source>
</evidence>
<protein>
    <submittedName>
        <fullName evidence="8">RNA polymerase sigma factor</fullName>
    </submittedName>
</protein>
<dbReference type="EMBL" id="JAPDOD010000082">
    <property type="protein sequence ID" value="MDA0166962.1"/>
    <property type="molecule type" value="Genomic_DNA"/>
</dbReference>
<dbReference type="AlphaFoldDB" id="A0A9X3N297"/>
<dbReference type="Gene3D" id="1.10.1740.10">
    <property type="match status" value="1"/>
</dbReference>
<dbReference type="Gene3D" id="1.10.10.10">
    <property type="entry name" value="Winged helix-like DNA-binding domain superfamily/Winged helix DNA-binding domain"/>
    <property type="match status" value="1"/>
</dbReference>
<dbReference type="Pfam" id="PF08281">
    <property type="entry name" value="Sigma70_r4_2"/>
    <property type="match status" value="1"/>
</dbReference>
<dbReference type="PANTHER" id="PTHR43133:SF8">
    <property type="entry name" value="RNA POLYMERASE SIGMA FACTOR HI_1459-RELATED"/>
    <property type="match status" value="1"/>
</dbReference>
<keyword evidence="9" id="KW-1185">Reference proteome</keyword>
<evidence type="ECO:0000256" key="2">
    <source>
        <dbReference type="ARBA" id="ARBA00023015"/>
    </source>
</evidence>
<dbReference type="PANTHER" id="PTHR43133">
    <property type="entry name" value="RNA POLYMERASE ECF-TYPE SIGMA FACTO"/>
    <property type="match status" value="1"/>
</dbReference>
<evidence type="ECO:0000313" key="9">
    <source>
        <dbReference type="Proteomes" id="UP001149140"/>
    </source>
</evidence>
<keyword evidence="2" id="KW-0805">Transcription regulation</keyword>
<dbReference type="SUPFAM" id="SSF88659">
    <property type="entry name" value="Sigma3 and sigma4 domains of RNA polymerase sigma factors"/>
    <property type="match status" value="1"/>
</dbReference>
<dbReference type="GO" id="GO:0016987">
    <property type="term" value="F:sigma factor activity"/>
    <property type="evidence" value="ECO:0007669"/>
    <property type="project" value="UniProtKB-KW"/>
</dbReference>
<organism evidence="8 9">
    <name type="scientific">Solirubrobacter ginsenosidimutans</name>
    <dbReference type="NCBI Taxonomy" id="490573"/>
    <lineage>
        <taxon>Bacteria</taxon>
        <taxon>Bacillati</taxon>
        <taxon>Actinomycetota</taxon>
        <taxon>Thermoleophilia</taxon>
        <taxon>Solirubrobacterales</taxon>
        <taxon>Solirubrobacteraceae</taxon>
        <taxon>Solirubrobacter</taxon>
    </lineage>
</organism>
<name>A0A9X3N297_9ACTN</name>
<sequence>MEDWSDEQLLAATPDTPAAFAVFYRRHEAAVLGYFMRRAGNAEVAADLAAETFAAALLGARRYRSDRGEGLAWLYGIARHRLMRSIEQGHVEDRARRKLALPRLAIDDEVAERIERLGAEERALELLESLPPDQADAVRARVLEQRSYKDIAASIRVSEAVVRKRVSRGLLTLRGMAKGRS</sequence>
<dbReference type="Pfam" id="PF04542">
    <property type="entry name" value="Sigma70_r2"/>
    <property type="match status" value="1"/>
</dbReference>
<keyword evidence="4" id="KW-0238">DNA-binding</keyword>
<dbReference type="Proteomes" id="UP001149140">
    <property type="component" value="Unassembled WGS sequence"/>
</dbReference>
<dbReference type="InterPro" id="IPR036388">
    <property type="entry name" value="WH-like_DNA-bd_sf"/>
</dbReference>
<dbReference type="InterPro" id="IPR014284">
    <property type="entry name" value="RNA_pol_sigma-70_dom"/>
</dbReference>
<dbReference type="InterPro" id="IPR013324">
    <property type="entry name" value="RNA_pol_sigma_r3/r4-like"/>
</dbReference>
<feature type="domain" description="RNA polymerase sigma-70 region 2" evidence="6">
    <location>
        <begin position="23"/>
        <end position="86"/>
    </location>
</feature>
<dbReference type="NCBIfam" id="TIGR02937">
    <property type="entry name" value="sigma70-ECF"/>
    <property type="match status" value="1"/>
</dbReference>
<gene>
    <name evidence="8" type="ORF">OM076_42270</name>
</gene>
<dbReference type="InterPro" id="IPR013325">
    <property type="entry name" value="RNA_pol_sigma_r2"/>
</dbReference>
<dbReference type="InterPro" id="IPR007627">
    <property type="entry name" value="RNA_pol_sigma70_r2"/>
</dbReference>
<feature type="domain" description="RNA polymerase sigma factor 70 region 4 type 2" evidence="7">
    <location>
        <begin position="122"/>
        <end position="173"/>
    </location>
</feature>
<evidence type="ECO:0000256" key="4">
    <source>
        <dbReference type="ARBA" id="ARBA00023125"/>
    </source>
</evidence>
<evidence type="ECO:0000256" key="5">
    <source>
        <dbReference type="ARBA" id="ARBA00023163"/>
    </source>
</evidence>
<keyword evidence="5" id="KW-0804">Transcription</keyword>
<dbReference type="GO" id="GO:0003677">
    <property type="term" value="F:DNA binding"/>
    <property type="evidence" value="ECO:0007669"/>
    <property type="project" value="UniProtKB-KW"/>
</dbReference>
<accession>A0A9X3N297</accession>
<dbReference type="InterPro" id="IPR039425">
    <property type="entry name" value="RNA_pol_sigma-70-like"/>
</dbReference>
<evidence type="ECO:0000313" key="8">
    <source>
        <dbReference type="EMBL" id="MDA0166962.1"/>
    </source>
</evidence>
<dbReference type="GO" id="GO:0006352">
    <property type="term" value="P:DNA-templated transcription initiation"/>
    <property type="evidence" value="ECO:0007669"/>
    <property type="project" value="InterPro"/>
</dbReference>
<dbReference type="RefSeq" id="WP_270046215.1">
    <property type="nucleotide sequence ID" value="NZ_JAPDOD010000082.1"/>
</dbReference>
<keyword evidence="3" id="KW-0731">Sigma factor</keyword>
<comment type="caution">
    <text evidence="8">The sequence shown here is derived from an EMBL/GenBank/DDBJ whole genome shotgun (WGS) entry which is preliminary data.</text>
</comment>
<comment type="similarity">
    <text evidence="1">Belongs to the sigma-70 factor family. ECF subfamily.</text>
</comment>
<reference evidence="8" key="1">
    <citation type="submission" date="2022-10" db="EMBL/GenBank/DDBJ databases">
        <title>The WGS of Solirubrobacter ginsenosidimutans DSM 21036.</title>
        <authorList>
            <person name="Jiang Z."/>
        </authorList>
    </citation>
    <scope>NUCLEOTIDE SEQUENCE</scope>
    <source>
        <strain evidence="8">DSM 21036</strain>
    </source>
</reference>
<dbReference type="SUPFAM" id="SSF88946">
    <property type="entry name" value="Sigma2 domain of RNA polymerase sigma factors"/>
    <property type="match status" value="1"/>
</dbReference>
<evidence type="ECO:0000256" key="1">
    <source>
        <dbReference type="ARBA" id="ARBA00010641"/>
    </source>
</evidence>
<evidence type="ECO:0000259" key="6">
    <source>
        <dbReference type="Pfam" id="PF04542"/>
    </source>
</evidence>